<evidence type="ECO:0000256" key="6">
    <source>
        <dbReference type="PROSITE-ProRule" id="PRU00125"/>
    </source>
</evidence>
<feature type="region of interest" description="Disordered" evidence="7">
    <location>
        <begin position="369"/>
        <end position="398"/>
    </location>
</feature>
<evidence type="ECO:0000256" key="1">
    <source>
        <dbReference type="ARBA" id="ARBA00008268"/>
    </source>
</evidence>
<dbReference type="CDD" id="cd09415">
    <property type="entry name" value="LIM1_Prickle"/>
    <property type="match status" value="1"/>
</dbReference>
<feature type="compositionally biased region" description="Polar residues" evidence="7">
    <location>
        <begin position="790"/>
        <end position="799"/>
    </location>
</feature>
<feature type="compositionally biased region" description="Low complexity" evidence="7">
    <location>
        <begin position="325"/>
        <end position="341"/>
    </location>
</feature>
<dbReference type="PROSITE" id="PS00478">
    <property type="entry name" value="LIM_DOMAIN_1"/>
    <property type="match status" value="1"/>
</dbReference>
<dbReference type="PANTHER" id="PTHR24211">
    <property type="entry name" value="LIM DOMAIN-CONTAINING PROTEIN"/>
    <property type="match status" value="1"/>
</dbReference>
<feature type="compositionally biased region" description="Low complexity" evidence="7">
    <location>
        <begin position="879"/>
        <end position="896"/>
    </location>
</feature>
<evidence type="ECO:0000259" key="9">
    <source>
        <dbReference type="PROSITE" id="PS51303"/>
    </source>
</evidence>
<feature type="region of interest" description="Disordered" evidence="7">
    <location>
        <begin position="288"/>
        <end position="350"/>
    </location>
</feature>
<feature type="domain" description="LIM zinc-binding" evidence="8">
    <location>
        <begin position="585"/>
        <end position="645"/>
    </location>
</feature>
<dbReference type="GO" id="GO:0030182">
    <property type="term" value="P:neuron differentiation"/>
    <property type="evidence" value="ECO:0007669"/>
    <property type="project" value="UniProtKB-ARBA"/>
</dbReference>
<dbReference type="CDD" id="cd09420">
    <property type="entry name" value="LIM3_Prickle"/>
    <property type="match status" value="1"/>
</dbReference>
<keyword evidence="3" id="KW-0677">Repeat</keyword>
<dbReference type="AlphaFoldDB" id="A0A9N9RGQ1"/>
<feature type="region of interest" description="Disordered" evidence="7">
    <location>
        <begin position="705"/>
        <end position="774"/>
    </location>
</feature>
<dbReference type="PROSITE" id="PS50023">
    <property type="entry name" value="LIM_DOMAIN_2"/>
    <property type="match status" value="2"/>
</dbReference>
<dbReference type="InterPro" id="IPR001781">
    <property type="entry name" value="Znf_LIM"/>
</dbReference>
<organism evidence="10 11">
    <name type="scientific">Diatraea saccharalis</name>
    <name type="common">sugarcane borer</name>
    <dbReference type="NCBI Taxonomy" id="40085"/>
    <lineage>
        <taxon>Eukaryota</taxon>
        <taxon>Metazoa</taxon>
        <taxon>Ecdysozoa</taxon>
        <taxon>Arthropoda</taxon>
        <taxon>Hexapoda</taxon>
        <taxon>Insecta</taxon>
        <taxon>Pterygota</taxon>
        <taxon>Neoptera</taxon>
        <taxon>Endopterygota</taxon>
        <taxon>Lepidoptera</taxon>
        <taxon>Glossata</taxon>
        <taxon>Ditrysia</taxon>
        <taxon>Pyraloidea</taxon>
        <taxon>Crambidae</taxon>
        <taxon>Crambinae</taxon>
        <taxon>Diatraea</taxon>
    </lineage>
</organism>
<sequence>MSATATRHVKESNSANILMCKQWWKVCWMYGDQEKYYRQLYGRRKTNNINTNLFNFDMDVKRPGAQITELTDDFFENNQNLEIEPAPDETDATNMSKVCNTFGAESEPIYGFEVQTAWQRDQRRQPIQQNYEEYMNTVDLDQILGTSLNGNSIKSMLKNGLPPQSKSKPQLIDSKEEILRNGNTFGKTSKTICRTKKGAVVTEESEISTDGRTLANFKFQRSTVKTGPNKVKETLQPLKEDAVLNECLRTKCVGDLLTTTTTTLVTVSQTSVTCCNEPVCRNCVVSPTGSSPPPLHENATSPPPPAPSSPITSPRLLPPLPSPQPSHSSSASQSNSPHPYSYPNFRRSQPVQSQNYPEYNLLHSHSVSQLNQPGQSYQSPQSPQSAMSLSPHPIPQGKFRGLLEHAERLMKPGDPHRHSQSDDDSGCALEEYTWVPPGLRPEQVHLYFSALPEDKVPYVNSVGERYRLKQLLQQLPPQDNEVRYCHALSDEERKELRLFSAQRKREALGRGQARQLHAPAPCERCEEGMSAGDMCVSAARAGPSARWHPACFVCSSCQELLVDLVYFWRDGRLYCGRHHAETLKPRCSACDEIILADECTEAEGRAWHMKHFACAECSKQLGGQRYIMREARPYCLPCFDGCFAEYCDACGEPVGVDQGQMSHEGQHWHATERCFACHTCRASLLGRPFLPRKGAIFCSIACSKGEPPTPSDSSGPGPRMARGSRPRRVPSPKSPPRTPQREPSPPIDADSEPSCSLAPESPSPHPPPPPHACLSLDRALADLRLEQSITEHQIQPTPTSEEHRDEETPEGWKPPHPVEAQAVVTPGHSSSMPELTLVDSKSSRKPRGGRTVRFCGDDNEAFEPDEPVRREKVRDDDASSYCSTCSSSSSSAESYTLPTRRAYGGVRISYVPNDAVACAKRERQRKNAQNDKNCIIS</sequence>
<keyword evidence="2 6" id="KW-0479">Metal-binding</keyword>
<dbReference type="InterPro" id="IPR047120">
    <property type="entry name" value="Pk/Esn/Tes"/>
</dbReference>
<feature type="domain" description="LIM zinc-binding" evidence="8">
    <location>
        <begin position="520"/>
        <end position="584"/>
    </location>
</feature>
<evidence type="ECO:0000256" key="7">
    <source>
        <dbReference type="SAM" id="MobiDB-lite"/>
    </source>
</evidence>
<evidence type="ECO:0000256" key="4">
    <source>
        <dbReference type="ARBA" id="ARBA00022833"/>
    </source>
</evidence>
<accession>A0A9N9RGQ1</accession>
<feature type="compositionally biased region" description="Pro residues" evidence="7">
    <location>
        <begin position="761"/>
        <end position="771"/>
    </location>
</feature>
<evidence type="ECO:0008006" key="12">
    <source>
        <dbReference type="Google" id="ProtNLM"/>
    </source>
</evidence>
<dbReference type="CDD" id="cd09827">
    <property type="entry name" value="PET_Prickle"/>
    <property type="match status" value="1"/>
</dbReference>
<dbReference type="InterPro" id="IPR033725">
    <property type="entry name" value="LIM1_prickle"/>
</dbReference>
<dbReference type="GO" id="GO:0008270">
    <property type="term" value="F:zinc ion binding"/>
    <property type="evidence" value="ECO:0007669"/>
    <property type="project" value="InterPro"/>
</dbReference>
<dbReference type="InterPro" id="IPR033727">
    <property type="entry name" value="LIM3_prickle"/>
</dbReference>
<dbReference type="Proteomes" id="UP001153714">
    <property type="component" value="Chromosome 8"/>
</dbReference>
<dbReference type="FunFam" id="2.10.110.10:FF:000005">
    <property type="entry name" value="Testin isoform 1"/>
    <property type="match status" value="1"/>
</dbReference>
<proteinExistence type="inferred from homology"/>
<feature type="compositionally biased region" description="Basic and acidic residues" evidence="7">
    <location>
        <begin position="866"/>
        <end position="877"/>
    </location>
</feature>
<gene>
    <name evidence="10" type="ORF">DIATSA_LOCUS13219</name>
</gene>
<evidence type="ECO:0000313" key="11">
    <source>
        <dbReference type="Proteomes" id="UP001153714"/>
    </source>
</evidence>
<dbReference type="InterPro" id="IPR033723">
    <property type="entry name" value="PET_prickle"/>
</dbReference>
<feature type="region of interest" description="Disordered" evidence="7">
    <location>
        <begin position="790"/>
        <end position="896"/>
    </location>
</feature>
<feature type="domain" description="PET" evidence="9">
    <location>
        <begin position="413"/>
        <end position="523"/>
    </location>
</feature>
<evidence type="ECO:0000256" key="2">
    <source>
        <dbReference type="ARBA" id="ARBA00022723"/>
    </source>
</evidence>
<keyword evidence="11" id="KW-1185">Reference proteome</keyword>
<evidence type="ECO:0000259" key="8">
    <source>
        <dbReference type="PROSITE" id="PS50023"/>
    </source>
</evidence>
<feature type="compositionally biased region" description="Pro residues" evidence="7">
    <location>
        <begin position="732"/>
        <end position="746"/>
    </location>
</feature>
<evidence type="ECO:0000256" key="3">
    <source>
        <dbReference type="ARBA" id="ARBA00022737"/>
    </source>
</evidence>
<reference evidence="10" key="1">
    <citation type="submission" date="2021-12" db="EMBL/GenBank/DDBJ databases">
        <authorList>
            <person name="King R."/>
        </authorList>
    </citation>
    <scope>NUCLEOTIDE SEQUENCE</scope>
</reference>
<dbReference type="CDD" id="cd09418">
    <property type="entry name" value="LIM2_Prickle"/>
    <property type="match status" value="1"/>
</dbReference>
<dbReference type="OrthoDB" id="10069167at2759"/>
<protein>
    <recommendedName>
        <fullName evidence="12">Protein prickle</fullName>
    </recommendedName>
</protein>
<reference evidence="10" key="2">
    <citation type="submission" date="2022-10" db="EMBL/GenBank/DDBJ databases">
        <authorList>
            <consortium name="ENA_rothamsted_submissions"/>
            <consortium name="culmorum"/>
            <person name="King R."/>
        </authorList>
    </citation>
    <scope>NUCLEOTIDE SEQUENCE</scope>
</reference>
<dbReference type="Pfam" id="PF00412">
    <property type="entry name" value="LIM"/>
    <property type="match status" value="3"/>
</dbReference>
<dbReference type="SUPFAM" id="SSF57716">
    <property type="entry name" value="Glucocorticoid receptor-like (DNA-binding domain)"/>
    <property type="match status" value="2"/>
</dbReference>
<keyword evidence="4 6" id="KW-0862">Zinc</keyword>
<dbReference type="Pfam" id="PF06297">
    <property type="entry name" value="PET"/>
    <property type="match status" value="1"/>
</dbReference>
<evidence type="ECO:0000256" key="5">
    <source>
        <dbReference type="ARBA" id="ARBA00023038"/>
    </source>
</evidence>
<dbReference type="Gene3D" id="2.10.110.10">
    <property type="entry name" value="Cysteine Rich Protein"/>
    <property type="match status" value="3"/>
</dbReference>
<feature type="compositionally biased region" description="Pro residues" evidence="7">
    <location>
        <begin position="290"/>
        <end position="308"/>
    </location>
</feature>
<dbReference type="PANTHER" id="PTHR24211:SF20">
    <property type="entry name" value="PROTEIN ESPINAS-RELATED"/>
    <property type="match status" value="1"/>
</dbReference>
<dbReference type="EMBL" id="OU893339">
    <property type="protein sequence ID" value="CAG9795992.1"/>
    <property type="molecule type" value="Genomic_DNA"/>
</dbReference>
<dbReference type="InterPro" id="IPR010442">
    <property type="entry name" value="PET_domain"/>
</dbReference>
<comment type="similarity">
    <text evidence="1">Belongs to the prickle / espinas / testin family.</text>
</comment>
<name>A0A9N9RGQ1_9NEOP</name>
<dbReference type="FunFam" id="2.10.110.10:FF:000035">
    <property type="entry name" value="prickle-like protein 2 isoform X1"/>
    <property type="match status" value="1"/>
</dbReference>
<evidence type="ECO:0000313" key="10">
    <source>
        <dbReference type="EMBL" id="CAG9795992.1"/>
    </source>
</evidence>
<dbReference type="SMART" id="SM00132">
    <property type="entry name" value="LIM"/>
    <property type="match status" value="3"/>
</dbReference>
<dbReference type="PROSITE" id="PS51303">
    <property type="entry name" value="PET"/>
    <property type="match status" value="1"/>
</dbReference>
<feature type="compositionally biased region" description="Low complexity" evidence="7">
    <location>
        <begin position="372"/>
        <end position="391"/>
    </location>
</feature>
<keyword evidence="5 6" id="KW-0440">LIM domain</keyword>
<dbReference type="InterPro" id="IPR033726">
    <property type="entry name" value="LIM2_prickle"/>
</dbReference>